<name>A0ABQ2T386_STRBA</name>
<evidence type="ECO:0000313" key="2">
    <source>
        <dbReference type="EMBL" id="GGS50850.1"/>
    </source>
</evidence>
<keyword evidence="1" id="KW-1133">Transmembrane helix</keyword>
<proteinExistence type="predicted"/>
<gene>
    <name evidence="2" type="ORF">GCM10010253_26520</name>
</gene>
<sequence length="55" mass="6059">MPGRRHWGIIVLAVTVVFCTIGYYLNDYSPSGPWGLAGLTCGLIAVLAMHRLRNK</sequence>
<dbReference type="Proteomes" id="UP000659767">
    <property type="component" value="Unassembled WGS sequence"/>
</dbReference>
<dbReference type="EMBL" id="BMSZ01000006">
    <property type="protein sequence ID" value="GGS50850.1"/>
    <property type="molecule type" value="Genomic_DNA"/>
</dbReference>
<evidence type="ECO:0000313" key="3">
    <source>
        <dbReference type="Proteomes" id="UP000659767"/>
    </source>
</evidence>
<keyword evidence="1" id="KW-0472">Membrane</keyword>
<evidence type="ECO:0000256" key="1">
    <source>
        <dbReference type="SAM" id="Phobius"/>
    </source>
</evidence>
<organism evidence="2 3">
    <name type="scientific">Streptomyces badius</name>
    <dbReference type="NCBI Taxonomy" id="1941"/>
    <lineage>
        <taxon>Bacteria</taxon>
        <taxon>Bacillati</taxon>
        <taxon>Actinomycetota</taxon>
        <taxon>Actinomycetes</taxon>
        <taxon>Kitasatosporales</taxon>
        <taxon>Streptomycetaceae</taxon>
        <taxon>Streptomyces</taxon>
    </lineage>
</organism>
<reference evidence="3" key="1">
    <citation type="journal article" date="2019" name="Int. J. Syst. Evol. Microbiol.">
        <title>The Global Catalogue of Microorganisms (GCM) 10K type strain sequencing project: providing services to taxonomists for standard genome sequencing and annotation.</title>
        <authorList>
            <consortium name="The Broad Institute Genomics Platform"/>
            <consortium name="The Broad Institute Genome Sequencing Center for Infectious Disease"/>
            <person name="Wu L."/>
            <person name="Ma J."/>
        </authorList>
    </citation>
    <scope>NUCLEOTIDE SEQUENCE [LARGE SCALE GENOMIC DNA]</scope>
    <source>
        <strain evidence="3">JCM 4350</strain>
    </source>
</reference>
<keyword evidence="3" id="KW-1185">Reference proteome</keyword>
<protein>
    <submittedName>
        <fullName evidence="2">Uncharacterized protein</fullName>
    </submittedName>
</protein>
<accession>A0ABQ2T386</accession>
<keyword evidence="1" id="KW-0812">Transmembrane</keyword>
<feature type="transmembrane region" description="Helical" evidence="1">
    <location>
        <begin position="31"/>
        <end position="49"/>
    </location>
</feature>
<comment type="caution">
    <text evidence="2">The sequence shown here is derived from an EMBL/GenBank/DDBJ whole genome shotgun (WGS) entry which is preliminary data.</text>
</comment>
<feature type="transmembrane region" description="Helical" evidence="1">
    <location>
        <begin position="7"/>
        <end position="25"/>
    </location>
</feature>